<keyword evidence="1" id="KW-0812">Transmembrane</keyword>
<gene>
    <name evidence="2" type="ORF">ACFQXB_06190</name>
</gene>
<proteinExistence type="predicted"/>
<dbReference type="Proteomes" id="UP001596516">
    <property type="component" value="Unassembled WGS sequence"/>
</dbReference>
<evidence type="ECO:0000313" key="3">
    <source>
        <dbReference type="Proteomes" id="UP001596516"/>
    </source>
</evidence>
<accession>A0ABW2UII6</accession>
<evidence type="ECO:0000256" key="1">
    <source>
        <dbReference type="SAM" id="Phobius"/>
    </source>
</evidence>
<feature type="transmembrane region" description="Helical" evidence="1">
    <location>
        <begin position="32"/>
        <end position="53"/>
    </location>
</feature>
<sequence>MMKIEKSDVWQRHQLAAVESMQRDLARYTHPVIRAVGLCGVAYLASWAVVLVLGSGAGAMVVVAAVSAAVLVLGAPAFALAVWVERYLRRRLEDHMS</sequence>
<organism evidence="2 3">
    <name type="scientific">Plastorhodobacter daqingensis</name>
    <dbReference type="NCBI Taxonomy" id="1387281"/>
    <lineage>
        <taxon>Bacteria</taxon>
        <taxon>Pseudomonadati</taxon>
        <taxon>Pseudomonadota</taxon>
        <taxon>Alphaproteobacteria</taxon>
        <taxon>Rhodobacterales</taxon>
        <taxon>Paracoccaceae</taxon>
        <taxon>Plastorhodobacter</taxon>
    </lineage>
</organism>
<keyword evidence="1" id="KW-1133">Transmembrane helix</keyword>
<evidence type="ECO:0000313" key="2">
    <source>
        <dbReference type="EMBL" id="MFC7703778.1"/>
    </source>
</evidence>
<comment type="caution">
    <text evidence="2">The sequence shown here is derived from an EMBL/GenBank/DDBJ whole genome shotgun (WGS) entry which is preliminary data.</text>
</comment>
<reference evidence="3" key="1">
    <citation type="journal article" date="2019" name="Int. J. Syst. Evol. Microbiol.">
        <title>The Global Catalogue of Microorganisms (GCM) 10K type strain sequencing project: providing services to taxonomists for standard genome sequencing and annotation.</title>
        <authorList>
            <consortium name="The Broad Institute Genomics Platform"/>
            <consortium name="The Broad Institute Genome Sequencing Center for Infectious Disease"/>
            <person name="Wu L."/>
            <person name="Ma J."/>
        </authorList>
    </citation>
    <scope>NUCLEOTIDE SEQUENCE [LARGE SCALE GENOMIC DNA]</scope>
    <source>
        <strain evidence="3">CGMCC 1.12750</strain>
    </source>
</reference>
<keyword evidence="1" id="KW-0472">Membrane</keyword>
<protein>
    <submittedName>
        <fullName evidence="2">Uncharacterized protein</fullName>
    </submittedName>
</protein>
<keyword evidence="3" id="KW-1185">Reference proteome</keyword>
<dbReference type="EMBL" id="JBHTFQ010000003">
    <property type="protein sequence ID" value="MFC7703778.1"/>
    <property type="molecule type" value="Genomic_DNA"/>
</dbReference>
<name>A0ABW2UII6_9RHOB</name>
<feature type="transmembrane region" description="Helical" evidence="1">
    <location>
        <begin position="59"/>
        <end position="84"/>
    </location>
</feature>